<dbReference type="Proteomes" id="UP001235094">
    <property type="component" value="Unassembled WGS sequence"/>
</dbReference>
<organism evidence="6 7">
    <name type="scientific">Ancylobacter amanitiformis</name>
    <dbReference type="NCBI Taxonomy" id="217069"/>
    <lineage>
        <taxon>Bacteria</taxon>
        <taxon>Pseudomonadati</taxon>
        <taxon>Pseudomonadota</taxon>
        <taxon>Alphaproteobacteria</taxon>
        <taxon>Hyphomicrobiales</taxon>
        <taxon>Xanthobacteraceae</taxon>
        <taxon>Ancylobacter</taxon>
    </lineage>
</organism>
<dbReference type="RefSeq" id="WP_306887867.1">
    <property type="nucleotide sequence ID" value="NZ_JAUSVR010000001.1"/>
</dbReference>
<reference evidence="6 7" key="1">
    <citation type="submission" date="2023-07" db="EMBL/GenBank/DDBJ databases">
        <title>Genomic Encyclopedia of Type Strains, Phase IV (KMG-IV): sequencing the most valuable type-strain genomes for metagenomic binning, comparative biology and taxonomic classification.</title>
        <authorList>
            <person name="Goeker M."/>
        </authorList>
    </citation>
    <scope>NUCLEOTIDE SEQUENCE [LARGE SCALE GENOMIC DNA]</scope>
    <source>
        <strain evidence="6 7">DSM 15561</strain>
    </source>
</reference>
<proteinExistence type="inferred from homology"/>
<dbReference type="PANTHER" id="PTHR34183">
    <property type="entry name" value="ENDOLYTIC PEPTIDOGLYCAN TRANSGLYCOSYLASE RLPA"/>
    <property type="match status" value="1"/>
</dbReference>
<comment type="similarity">
    <text evidence="3 4">Belongs to the RlpA family.</text>
</comment>
<dbReference type="Gene3D" id="2.40.40.10">
    <property type="entry name" value="RlpA-like domain"/>
    <property type="match status" value="1"/>
</dbReference>
<dbReference type="InterPro" id="IPR036908">
    <property type="entry name" value="RlpA-like_sf"/>
</dbReference>
<dbReference type="EMBL" id="JAUSVR010000001">
    <property type="protein sequence ID" value="MDQ0509182.1"/>
    <property type="molecule type" value="Genomic_DNA"/>
</dbReference>
<dbReference type="InterPro" id="IPR034718">
    <property type="entry name" value="RlpA"/>
</dbReference>
<evidence type="ECO:0000256" key="3">
    <source>
        <dbReference type="HAMAP-Rule" id="MF_02071"/>
    </source>
</evidence>
<evidence type="ECO:0000256" key="2">
    <source>
        <dbReference type="ARBA" id="ARBA00023316"/>
    </source>
</evidence>
<sequence length="370" mass="38359">MGTKPALVRANGVPARRPFTGPSRIAFVFGIGLVVANCTGGEKLSSISSNIDPRLGVAASPRVIAAGQPIPKGGGVYMVGKPYQVAGKTYVPQEPKNYKAEGLASWYGDNFHGRLTANGEVYDMHSIAAAHPTLPLPSYVRVTNLENGRAMTVRVNDRGPFHKNRLIDVSGRAADMLGIKGPGTAKVRVEYMGRAPIEGSDDVQLASSLRLNGAPAPNIMLASAASVPVRSSAPAVRAPALADVPLPPSRPYDLGETQVAAASLEPAQMAPAQMAPAQMAPVRVATAPVRQAAPAVAMAAPARTAPKPNMQVASVQPAVQRPVQAQMQTPARRVATADQAPTGWVVGAQPVLGYAAEGVATPVDTGRGLY</sequence>
<comment type="function">
    <text evidence="3">Lytic transglycosylase with a strong preference for naked glycan strands that lack stem peptides.</text>
</comment>
<comment type="caution">
    <text evidence="6">The sequence shown here is derived from an EMBL/GenBank/DDBJ whole genome shotgun (WGS) entry which is preliminary data.</text>
</comment>
<keyword evidence="6" id="KW-0449">Lipoprotein</keyword>
<dbReference type="EC" id="4.2.2.-" evidence="3"/>
<protein>
    <recommendedName>
        <fullName evidence="3">Endolytic peptidoglycan transglycosylase RlpA</fullName>
        <ecNumber evidence="3">4.2.2.-</ecNumber>
    </recommendedName>
</protein>
<dbReference type="SUPFAM" id="SSF50685">
    <property type="entry name" value="Barwin-like endoglucanases"/>
    <property type="match status" value="1"/>
</dbReference>
<dbReference type="InterPro" id="IPR009009">
    <property type="entry name" value="RlpA-like_DPBB"/>
</dbReference>
<accession>A0ABU0LKF7</accession>
<dbReference type="PANTHER" id="PTHR34183:SF1">
    <property type="entry name" value="ENDOLYTIC PEPTIDOGLYCAN TRANSGLYCOSYLASE RLPA"/>
    <property type="match status" value="1"/>
</dbReference>
<evidence type="ECO:0000256" key="4">
    <source>
        <dbReference type="RuleBase" id="RU003495"/>
    </source>
</evidence>
<keyword evidence="7" id="KW-1185">Reference proteome</keyword>
<evidence type="ECO:0000259" key="5">
    <source>
        <dbReference type="Pfam" id="PF03330"/>
    </source>
</evidence>
<dbReference type="Pfam" id="PF03330">
    <property type="entry name" value="DPBB_1"/>
    <property type="match status" value="1"/>
</dbReference>
<gene>
    <name evidence="3" type="primary">rlpA</name>
    <name evidence="6" type="ORF">QOZ99_000059</name>
</gene>
<evidence type="ECO:0000313" key="6">
    <source>
        <dbReference type="EMBL" id="MDQ0509182.1"/>
    </source>
</evidence>
<dbReference type="CDD" id="cd22268">
    <property type="entry name" value="DPBB_RlpA-like"/>
    <property type="match status" value="1"/>
</dbReference>
<keyword evidence="1 3" id="KW-0456">Lyase</keyword>
<feature type="domain" description="RlpA-like protein double-psi beta-barrel" evidence="5">
    <location>
        <begin position="100"/>
        <end position="189"/>
    </location>
</feature>
<keyword evidence="2 3" id="KW-0961">Cell wall biogenesis/degradation</keyword>
<name>A0ABU0LKF7_9HYPH</name>
<evidence type="ECO:0000256" key="1">
    <source>
        <dbReference type="ARBA" id="ARBA00023239"/>
    </source>
</evidence>
<evidence type="ECO:0000313" key="7">
    <source>
        <dbReference type="Proteomes" id="UP001235094"/>
    </source>
</evidence>
<dbReference type="InterPro" id="IPR012997">
    <property type="entry name" value="RplA"/>
</dbReference>
<dbReference type="NCBIfam" id="TIGR00413">
    <property type="entry name" value="rlpA"/>
    <property type="match status" value="1"/>
</dbReference>
<dbReference type="HAMAP" id="MF_02071">
    <property type="entry name" value="RlpA"/>
    <property type="match status" value="1"/>
</dbReference>